<sequence length="193" mass="21134">MTPVQRPLNHTTARPRGVREVPIAPSAIPRVTSGQHHTNGVAPPTPSPSQHSNVSRSPAAPVPVTTGTTHLTTPRPASSQPAPNQQVQRLESLLREKDVRINFLERQLRDARFGPTTRASKRGSPTAPASQAEADAVRRFYNEALKIAGQDFTACLECGVGFFAQFRGAPENPMERALILKCKKCDAEQCRWR</sequence>
<evidence type="ECO:0000313" key="2">
    <source>
        <dbReference type="EMBL" id="KAF2153739.1"/>
    </source>
</evidence>
<gene>
    <name evidence="2" type="ORF">K461DRAFT_276785</name>
</gene>
<dbReference type="OrthoDB" id="6359816at2759"/>
<name>A0A9P4J7F5_9PEZI</name>
<comment type="caution">
    <text evidence="2">The sequence shown here is derived from an EMBL/GenBank/DDBJ whole genome shotgun (WGS) entry which is preliminary data.</text>
</comment>
<feature type="compositionally biased region" description="Low complexity" evidence="1">
    <location>
        <begin position="58"/>
        <end position="76"/>
    </location>
</feature>
<keyword evidence="3" id="KW-1185">Reference proteome</keyword>
<accession>A0A9P4J7F5</accession>
<protein>
    <submittedName>
        <fullName evidence="2">Uncharacterized protein</fullName>
    </submittedName>
</protein>
<reference evidence="2" key="1">
    <citation type="journal article" date="2020" name="Stud. Mycol.">
        <title>101 Dothideomycetes genomes: a test case for predicting lifestyles and emergence of pathogens.</title>
        <authorList>
            <person name="Haridas S."/>
            <person name="Albert R."/>
            <person name="Binder M."/>
            <person name="Bloem J."/>
            <person name="Labutti K."/>
            <person name="Salamov A."/>
            <person name="Andreopoulos B."/>
            <person name="Baker S."/>
            <person name="Barry K."/>
            <person name="Bills G."/>
            <person name="Bluhm B."/>
            <person name="Cannon C."/>
            <person name="Castanera R."/>
            <person name="Culley D."/>
            <person name="Daum C."/>
            <person name="Ezra D."/>
            <person name="Gonzalez J."/>
            <person name="Henrissat B."/>
            <person name="Kuo A."/>
            <person name="Liang C."/>
            <person name="Lipzen A."/>
            <person name="Lutzoni F."/>
            <person name="Magnuson J."/>
            <person name="Mondo S."/>
            <person name="Nolan M."/>
            <person name="Ohm R."/>
            <person name="Pangilinan J."/>
            <person name="Park H.-J."/>
            <person name="Ramirez L."/>
            <person name="Alfaro M."/>
            <person name="Sun H."/>
            <person name="Tritt A."/>
            <person name="Yoshinaga Y."/>
            <person name="Zwiers L.-H."/>
            <person name="Turgeon B."/>
            <person name="Goodwin S."/>
            <person name="Spatafora J."/>
            <person name="Crous P."/>
            <person name="Grigoriev I."/>
        </authorList>
    </citation>
    <scope>NUCLEOTIDE SEQUENCE</scope>
    <source>
        <strain evidence="2">CBS 260.36</strain>
    </source>
</reference>
<dbReference type="AlphaFoldDB" id="A0A9P4J7F5"/>
<dbReference type="EMBL" id="ML996084">
    <property type="protein sequence ID" value="KAF2153739.1"/>
    <property type="molecule type" value="Genomic_DNA"/>
</dbReference>
<organism evidence="2 3">
    <name type="scientific">Myriangium duriaei CBS 260.36</name>
    <dbReference type="NCBI Taxonomy" id="1168546"/>
    <lineage>
        <taxon>Eukaryota</taxon>
        <taxon>Fungi</taxon>
        <taxon>Dikarya</taxon>
        <taxon>Ascomycota</taxon>
        <taxon>Pezizomycotina</taxon>
        <taxon>Dothideomycetes</taxon>
        <taxon>Dothideomycetidae</taxon>
        <taxon>Myriangiales</taxon>
        <taxon>Myriangiaceae</taxon>
        <taxon>Myriangium</taxon>
    </lineage>
</organism>
<feature type="region of interest" description="Disordered" evidence="1">
    <location>
        <begin position="1"/>
        <end position="87"/>
    </location>
</feature>
<feature type="region of interest" description="Disordered" evidence="1">
    <location>
        <begin position="112"/>
        <end position="132"/>
    </location>
</feature>
<evidence type="ECO:0000256" key="1">
    <source>
        <dbReference type="SAM" id="MobiDB-lite"/>
    </source>
</evidence>
<dbReference type="Proteomes" id="UP000799439">
    <property type="component" value="Unassembled WGS sequence"/>
</dbReference>
<proteinExistence type="predicted"/>
<evidence type="ECO:0000313" key="3">
    <source>
        <dbReference type="Proteomes" id="UP000799439"/>
    </source>
</evidence>
<feature type="compositionally biased region" description="Polar residues" evidence="1">
    <location>
        <begin position="77"/>
        <end position="87"/>
    </location>
</feature>